<keyword evidence="2" id="KW-1185">Reference proteome</keyword>
<accession>A0A4Z2I077</accession>
<evidence type="ECO:0000313" key="2">
    <source>
        <dbReference type="Proteomes" id="UP000314294"/>
    </source>
</evidence>
<sequence>MSESMLCWWSASNRTTTNSSCHRSEETCDASPAVRRGWSLEPGMQKEATQRQQEAHRTVNSKRTRLQLLLTQLYISNHRNAH</sequence>
<proteinExistence type="predicted"/>
<organism evidence="1 2">
    <name type="scientific">Liparis tanakae</name>
    <name type="common">Tanaka's snailfish</name>
    <dbReference type="NCBI Taxonomy" id="230148"/>
    <lineage>
        <taxon>Eukaryota</taxon>
        <taxon>Metazoa</taxon>
        <taxon>Chordata</taxon>
        <taxon>Craniata</taxon>
        <taxon>Vertebrata</taxon>
        <taxon>Euteleostomi</taxon>
        <taxon>Actinopterygii</taxon>
        <taxon>Neopterygii</taxon>
        <taxon>Teleostei</taxon>
        <taxon>Neoteleostei</taxon>
        <taxon>Acanthomorphata</taxon>
        <taxon>Eupercaria</taxon>
        <taxon>Perciformes</taxon>
        <taxon>Cottioidei</taxon>
        <taxon>Cottales</taxon>
        <taxon>Liparidae</taxon>
        <taxon>Liparis</taxon>
    </lineage>
</organism>
<comment type="caution">
    <text evidence="1">The sequence shown here is derived from an EMBL/GenBank/DDBJ whole genome shotgun (WGS) entry which is preliminary data.</text>
</comment>
<reference evidence="1 2" key="1">
    <citation type="submission" date="2019-03" db="EMBL/GenBank/DDBJ databases">
        <title>First draft genome of Liparis tanakae, snailfish: a comprehensive survey of snailfish specific genes.</title>
        <authorList>
            <person name="Kim W."/>
            <person name="Song I."/>
            <person name="Jeong J.-H."/>
            <person name="Kim D."/>
            <person name="Kim S."/>
            <person name="Ryu S."/>
            <person name="Song J.Y."/>
            <person name="Lee S.K."/>
        </authorList>
    </citation>
    <scope>NUCLEOTIDE SEQUENCE [LARGE SCALE GENOMIC DNA]</scope>
    <source>
        <tissue evidence="1">Muscle</tissue>
    </source>
</reference>
<dbReference type="EMBL" id="SRLO01000161">
    <property type="protein sequence ID" value="TNN70632.1"/>
    <property type="molecule type" value="Genomic_DNA"/>
</dbReference>
<protein>
    <submittedName>
        <fullName evidence="1">Uncharacterized protein</fullName>
    </submittedName>
</protein>
<dbReference type="Proteomes" id="UP000314294">
    <property type="component" value="Unassembled WGS sequence"/>
</dbReference>
<name>A0A4Z2I077_9TELE</name>
<dbReference type="AlphaFoldDB" id="A0A4Z2I077"/>
<evidence type="ECO:0000313" key="1">
    <source>
        <dbReference type="EMBL" id="TNN70632.1"/>
    </source>
</evidence>
<gene>
    <name evidence="1" type="ORF">EYF80_019216</name>
</gene>